<keyword evidence="10 16" id="KW-0548">Nucleotidyltransferase</keyword>
<dbReference type="PANTHER" id="PTHR13773:SF8">
    <property type="entry name" value="PHOSPHATIDATE CYTIDYLYLTRANSFERASE, PHOTORECEPTOR-SPECIFIC"/>
    <property type="match status" value="1"/>
</dbReference>
<dbReference type="AlphaFoldDB" id="A0A2N1JF17"/>
<evidence type="ECO:0000256" key="7">
    <source>
        <dbReference type="ARBA" id="ARBA00022516"/>
    </source>
</evidence>
<dbReference type="InterPro" id="IPR016720">
    <property type="entry name" value="PC_Trfase_euk"/>
</dbReference>
<feature type="transmembrane region" description="Helical" evidence="18">
    <location>
        <begin position="319"/>
        <end position="338"/>
    </location>
</feature>
<evidence type="ECO:0000256" key="17">
    <source>
        <dbReference type="SAM" id="MobiDB-lite"/>
    </source>
</evidence>
<evidence type="ECO:0000313" key="20">
    <source>
        <dbReference type="Proteomes" id="UP000232875"/>
    </source>
</evidence>
<keyword evidence="7" id="KW-0444">Lipid biosynthesis</keyword>
<dbReference type="PIRSF" id="PIRSF018269">
    <property type="entry name" value="PC_trans_euk"/>
    <property type="match status" value="1"/>
</dbReference>
<evidence type="ECO:0000256" key="18">
    <source>
        <dbReference type="SAM" id="Phobius"/>
    </source>
</evidence>
<evidence type="ECO:0000256" key="14">
    <source>
        <dbReference type="ARBA" id="ARBA00023209"/>
    </source>
</evidence>
<keyword evidence="14" id="KW-0594">Phospholipid biosynthesis</keyword>
<feature type="transmembrane region" description="Helical" evidence="18">
    <location>
        <begin position="188"/>
        <end position="208"/>
    </location>
</feature>
<sequence>MPPRKGSSNTPAGGYNRFASLSDISSAAKAESSADTAQSSAVPSEPSTPRTRSAAKRAASATKPSQATRVSVQKTEEDVQKAKAAPKPAAQKNDVDASQSYWKKVRDRTLFTFLMIGGFMTILLMGPAYLILLVLLLDTMVYREITGLFKIPGRASLTDRPNAEELRKELDPDECEEHRRQELWSKTLSWYFFAVCNFFLYGESLVYYFKHIVYVDSFFLYFARHHRLVSFMLYIFGFMAFVARLKRGNLKYQFGLFCWVHMSLLLIAISSHFIVNNILEGIIWFWVPVSLVICNDIFAYICGMMFGRTPLIKLSPKKTVEGFIGALLITMCFAWFYAGFFQQFNYMICPSVNLGMNAFSGVQCNVNPVFHMHTSALPDTLATILSTIARRPVTQFHWTYFQFHALVMAAFASLVAPFGGFFASGFKRAFEIKDFGDSIPGHGGLTDRFDCQFIMGLFSFVYYSAMIRDNTVTVGMVMQTIITQLSVDQQVALHEHLQHHLRSAVQA</sequence>
<evidence type="ECO:0000256" key="5">
    <source>
        <dbReference type="ARBA" id="ARBA00010185"/>
    </source>
</evidence>
<evidence type="ECO:0000256" key="1">
    <source>
        <dbReference type="ARBA" id="ARBA00001698"/>
    </source>
</evidence>
<keyword evidence="20" id="KW-1185">Reference proteome</keyword>
<dbReference type="InterPro" id="IPR000374">
    <property type="entry name" value="PC_trans"/>
</dbReference>
<comment type="similarity">
    <text evidence="5 16">Belongs to the CDS family.</text>
</comment>
<dbReference type="UniPathway" id="UPA00557">
    <property type="reaction ID" value="UER00614"/>
</dbReference>
<feature type="compositionally biased region" description="Polar residues" evidence="17">
    <location>
        <begin position="33"/>
        <end position="42"/>
    </location>
</feature>
<protein>
    <recommendedName>
        <fullName evidence="6 16">Phosphatidate cytidylyltransferase</fullName>
        <ecNumber evidence="6 16">2.7.7.41</ecNumber>
    </recommendedName>
</protein>
<dbReference type="GO" id="GO:0016024">
    <property type="term" value="P:CDP-diacylglycerol biosynthetic process"/>
    <property type="evidence" value="ECO:0007669"/>
    <property type="project" value="UniProtKB-UniPathway"/>
</dbReference>
<keyword evidence="8 16" id="KW-0808">Transferase</keyword>
<comment type="pathway">
    <text evidence="4">Lipid metabolism.</text>
</comment>
<keyword evidence="9 16" id="KW-0812">Transmembrane</keyword>
<evidence type="ECO:0000256" key="3">
    <source>
        <dbReference type="ARBA" id="ARBA00005119"/>
    </source>
</evidence>
<dbReference type="Pfam" id="PF01148">
    <property type="entry name" value="CTP_transf_1"/>
    <property type="match status" value="1"/>
</dbReference>
<keyword evidence="11 18" id="KW-1133">Transmembrane helix</keyword>
<feature type="transmembrane region" description="Helical" evidence="18">
    <location>
        <begin position="110"/>
        <end position="137"/>
    </location>
</feature>
<feature type="compositionally biased region" description="Low complexity" evidence="17">
    <location>
        <begin position="82"/>
        <end position="92"/>
    </location>
</feature>
<dbReference type="Proteomes" id="UP000232875">
    <property type="component" value="Unassembled WGS sequence"/>
</dbReference>
<keyword evidence="15" id="KW-1208">Phospholipid metabolism</keyword>
<evidence type="ECO:0000256" key="2">
    <source>
        <dbReference type="ARBA" id="ARBA00004141"/>
    </source>
</evidence>
<dbReference type="STRING" id="2020962.A0A2N1JF17"/>
<evidence type="ECO:0000256" key="16">
    <source>
        <dbReference type="RuleBase" id="RU003938"/>
    </source>
</evidence>
<comment type="pathway">
    <text evidence="3 16">Phospholipid metabolism; CDP-diacylglycerol biosynthesis; CDP-diacylglycerol from sn-glycerol 3-phosphate: step 3/3.</text>
</comment>
<feature type="transmembrane region" description="Helical" evidence="18">
    <location>
        <begin position="254"/>
        <end position="275"/>
    </location>
</feature>
<dbReference type="GO" id="GO:0004605">
    <property type="term" value="F:phosphatidate cytidylyltransferase activity"/>
    <property type="evidence" value="ECO:0007669"/>
    <property type="project" value="UniProtKB-EC"/>
</dbReference>
<evidence type="ECO:0000256" key="15">
    <source>
        <dbReference type="ARBA" id="ARBA00023264"/>
    </source>
</evidence>
<dbReference type="PROSITE" id="PS01315">
    <property type="entry name" value="CDS"/>
    <property type="match status" value="1"/>
</dbReference>
<proteinExistence type="inferred from homology"/>
<organism evidence="19 20">
    <name type="scientific">Malassezia vespertilionis</name>
    <dbReference type="NCBI Taxonomy" id="2020962"/>
    <lineage>
        <taxon>Eukaryota</taxon>
        <taxon>Fungi</taxon>
        <taxon>Dikarya</taxon>
        <taxon>Basidiomycota</taxon>
        <taxon>Ustilaginomycotina</taxon>
        <taxon>Malasseziomycetes</taxon>
        <taxon>Malasseziales</taxon>
        <taxon>Malasseziaceae</taxon>
        <taxon>Malassezia</taxon>
    </lineage>
</organism>
<evidence type="ECO:0000256" key="10">
    <source>
        <dbReference type="ARBA" id="ARBA00022695"/>
    </source>
</evidence>
<evidence type="ECO:0000256" key="8">
    <source>
        <dbReference type="ARBA" id="ARBA00022679"/>
    </source>
</evidence>
<evidence type="ECO:0000256" key="11">
    <source>
        <dbReference type="ARBA" id="ARBA00022989"/>
    </source>
</evidence>
<comment type="subcellular location">
    <subcellularLocation>
        <location evidence="2">Membrane</location>
        <topology evidence="2">Multi-pass membrane protein</topology>
    </subcellularLocation>
</comment>
<feature type="transmembrane region" description="Helical" evidence="18">
    <location>
        <begin position="228"/>
        <end position="245"/>
    </location>
</feature>
<evidence type="ECO:0000256" key="6">
    <source>
        <dbReference type="ARBA" id="ARBA00012487"/>
    </source>
</evidence>
<gene>
    <name evidence="19" type="ORF">MVES_001101</name>
</gene>
<feature type="region of interest" description="Disordered" evidence="17">
    <location>
        <begin position="26"/>
        <end position="98"/>
    </location>
</feature>
<evidence type="ECO:0000256" key="9">
    <source>
        <dbReference type="ARBA" id="ARBA00022692"/>
    </source>
</evidence>
<dbReference type="EMBL" id="KZ454988">
    <property type="protein sequence ID" value="PKI85143.1"/>
    <property type="molecule type" value="Genomic_DNA"/>
</dbReference>
<evidence type="ECO:0000256" key="13">
    <source>
        <dbReference type="ARBA" id="ARBA00023136"/>
    </source>
</evidence>
<dbReference type="EC" id="2.7.7.41" evidence="6 16"/>
<evidence type="ECO:0000313" key="19">
    <source>
        <dbReference type="EMBL" id="PKI85143.1"/>
    </source>
</evidence>
<feature type="transmembrane region" description="Helical" evidence="18">
    <location>
        <begin position="401"/>
        <end position="423"/>
    </location>
</feature>
<feature type="transmembrane region" description="Helical" evidence="18">
    <location>
        <begin position="281"/>
        <end position="307"/>
    </location>
</feature>
<comment type="catalytic activity">
    <reaction evidence="1 16">
        <text>a 1,2-diacyl-sn-glycero-3-phosphate + CTP + H(+) = a CDP-1,2-diacyl-sn-glycerol + diphosphate</text>
        <dbReference type="Rhea" id="RHEA:16229"/>
        <dbReference type="ChEBI" id="CHEBI:15378"/>
        <dbReference type="ChEBI" id="CHEBI:33019"/>
        <dbReference type="ChEBI" id="CHEBI:37563"/>
        <dbReference type="ChEBI" id="CHEBI:58332"/>
        <dbReference type="ChEBI" id="CHEBI:58608"/>
        <dbReference type="EC" id="2.7.7.41"/>
    </reaction>
</comment>
<keyword evidence="13 18" id="KW-0472">Membrane</keyword>
<accession>A0A2N1JF17</accession>
<keyword evidence="12" id="KW-0443">Lipid metabolism</keyword>
<evidence type="ECO:0000256" key="4">
    <source>
        <dbReference type="ARBA" id="ARBA00005189"/>
    </source>
</evidence>
<dbReference type="GO" id="GO:0005789">
    <property type="term" value="C:endoplasmic reticulum membrane"/>
    <property type="evidence" value="ECO:0007669"/>
    <property type="project" value="TreeGrafter"/>
</dbReference>
<evidence type="ECO:0000256" key="12">
    <source>
        <dbReference type="ARBA" id="ARBA00023098"/>
    </source>
</evidence>
<reference evidence="19 20" key="1">
    <citation type="submission" date="2017-10" db="EMBL/GenBank/DDBJ databases">
        <title>A novel species of cold-tolerant Malassezia isolated from bats.</title>
        <authorList>
            <person name="Lorch J.M."/>
            <person name="Palmer J.M."/>
            <person name="Vanderwolf K.J."/>
            <person name="Schmidt K.Z."/>
            <person name="Verant M.L."/>
            <person name="Weller T.J."/>
            <person name="Blehert D.S."/>
        </authorList>
    </citation>
    <scope>NUCLEOTIDE SEQUENCE [LARGE SCALE GENOMIC DNA]</scope>
    <source>
        <strain evidence="19 20">NWHC:44797-103</strain>
    </source>
</reference>
<feature type="compositionally biased region" description="Low complexity" evidence="17">
    <location>
        <begin position="47"/>
        <end position="65"/>
    </location>
</feature>
<dbReference type="PANTHER" id="PTHR13773">
    <property type="entry name" value="PHOSPHATIDATE CYTIDYLYLTRANSFERASE"/>
    <property type="match status" value="1"/>
</dbReference>
<dbReference type="OrthoDB" id="10260889at2759"/>
<name>A0A2N1JF17_9BASI</name>